<organism evidence="2 3">
    <name type="scientific">Fischerella major NIES-592</name>
    <dbReference type="NCBI Taxonomy" id="210994"/>
    <lineage>
        <taxon>Bacteria</taxon>
        <taxon>Bacillati</taxon>
        <taxon>Cyanobacteriota</taxon>
        <taxon>Cyanophyceae</taxon>
        <taxon>Nostocales</taxon>
        <taxon>Hapalosiphonaceae</taxon>
        <taxon>Fischerella</taxon>
    </lineage>
</organism>
<keyword evidence="1" id="KW-0812">Transmembrane</keyword>
<evidence type="ECO:0000256" key="1">
    <source>
        <dbReference type="SAM" id="Phobius"/>
    </source>
</evidence>
<protein>
    <submittedName>
        <fullName evidence="2">Uncharacterized protein</fullName>
    </submittedName>
</protein>
<name>A0A1U7GYW7_9CYAN</name>
<sequence length="92" mass="10614">MSYYDFDNHFWSPQQVCCQSKVSNFKRKINKKITTKIVLFGIFVLASTAISATVLIKNKAANNNYTYGNSSETACIVLRRETFRMYCSLPQR</sequence>
<feature type="transmembrane region" description="Helical" evidence="1">
    <location>
        <begin position="37"/>
        <end position="56"/>
    </location>
</feature>
<keyword evidence="3" id="KW-1185">Reference proteome</keyword>
<reference evidence="2 3" key="1">
    <citation type="submission" date="2016-11" db="EMBL/GenBank/DDBJ databases">
        <title>Draft Genome Sequences of Nine Cyanobacterial Strains from Diverse Habitats.</title>
        <authorList>
            <person name="Zhu T."/>
            <person name="Hou S."/>
            <person name="Lu X."/>
            <person name="Hess W.R."/>
        </authorList>
    </citation>
    <scope>NUCLEOTIDE SEQUENCE [LARGE SCALE GENOMIC DNA]</scope>
    <source>
        <strain evidence="2 3">NIES-592</strain>
    </source>
</reference>
<accession>A0A1U7GYW7</accession>
<dbReference type="Proteomes" id="UP000186391">
    <property type="component" value="Unassembled WGS sequence"/>
</dbReference>
<dbReference type="OrthoDB" id="517821at2"/>
<gene>
    <name evidence="2" type="ORF">NIES592_13355</name>
</gene>
<proteinExistence type="predicted"/>
<keyword evidence="1" id="KW-0472">Membrane</keyword>
<keyword evidence="1" id="KW-1133">Transmembrane helix</keyword>
<evidence type="ECO:0000313" key="3">
    <source>
        <dbReference type="Proteomes" id="UP000186391"/>
    </source>
</evidence>
<comment type="caution">
    <text evidence="2">The sequence shown here is derived from an EMBL/GenBank/DDBJ whole genome shotgun (WGS) entry which is preliminary data.</text>
</comment>
<dbReference type="EMBL" id="MRCA01000006">
    <property type="protein sequence ID" value="OKH13601.1"/>
    <property type="molecule type" value="Genomic_DNA"/>
</dbReference>
<dbReference type="AlphaFoldDB" id="A0A1U7GYW7"/>
<evidence type="ECO:0000313" key="2">
    <source>
        <dbReference type="EMBL" id="OKH13601.1"/>
    </source>
</evidence>